<feature type="region of interest" description="Disordered" evidence="4">
    <location>
        <begin position="70"/>
        <end position="90"/>
    </location>
</feature>
<dbReference type="Gene3D" id="3.30.230.10">
    <property type="match status" value="1"/>
</dbReference>
<dbReference type="GO" id="GO:0032543">
    <property type="term" value="P:mitochondrial translation"/>
    <property type="evidence" value="ECO:0007669"/>
    <property type="project" value="TreeGrafter"/>
</dbReference>
<dbReference type="InterPro" id="IPR000640">
    <property type="entry name" value="EFG_V-like"/>
</dbReference>
<evidence type="ECO:0000259" key="6">
    <source>
        <dbReference type="SMART" id="SM00889"/>
    </source>
</evidence>
<feature type="domain" description="Elongation factor EFG" evidence="5">
    <location>
        <begin position="176"/>
        <end position="265"/>
    </location>
</feature>
<dbReference type="CDD" id="cd01514">
    <property type="entry name" value="Elongation_Factor_C"/>
    <property type="match status" value="1"/>
</dbReference>
<evidence type="ECO:0000256" key="2">
    <source>
        <dbReference type="ARBA" id="ARBA00022917"/>
    </source>
</evidence>
<dbReference type="OrthoDB" id="198619at2759"/>
<keyword evidence="2" id="KW-0648">Protein biosynthesis</keyword>
<dbReference type="Gene3D" id="3.30.70.240">
    <property type="match status" value="1"/>
</dbReference>
<evidence type="ECO:0008006" key="9">
    <source>
        <dbReference type="Google" id="ProtNLM"/>
    </source>
</evidence>
<dbReference type="GO" id="GO:0003924">
    <property type="term" value="F:GTPase activity"/>
    <property type="evidence" value="ECO:0007669"/>
    <property type="project" value="TreeGrafter"/>
</dbReference>
<dbReference type="Pfam" id="PF00679">
    <property type="entry name" value="EFG_C"/>
    <property type="match status" value="1"/>
</dbReference>
<dbReference type="SUPFAM" id="SSF54980">
    <property type="entry name" value="EF-G C-terminal domain-like"/>
    <property type="match status" value="2"/>
</dbReference>
<organism evidence="7 8">
    <name type="scientific">Caenorhabditis auriculariae</name>
    <dbReference type="NCBI Taxonomy" id="2777116"/>
    <lineage>
        <taxon>Eukaryota</taxon>
        <taxon>Metazoa</taxon>
        <taxon>Ecdysozoa</taxon>
        <taxon>Nematoda</taxon>
        <taxon>Chromadorea</taxon>
        <taxon>Rhabditida</taxon>
        <taxon>Rhabditina</taxon>
        <taxon>Rhabditomorpha</taxon>
        <taxon>Rhabditoidea</taxon>
        <taxon>Rhabditidae</taxon>
        <taxon>Peloderinae</taxon>
        <taxon>Caenorhabditis</taxon>
    </lineage>
</organism>
<dbReference type="GO" id="GO:0005739">
    <property type="term" value="C:mitochondrion"/>
    <property type="evidence" value="ECO:0007669"/>
    <property type="project" value="TreeGrafter"/>
</dbReference>
<evidence type="ECO:0000256" key="4">
    <source>
        <dbReference type="SAM" id="MobiDB-lite"/>
    </source>
</evidence>
<dbReference type="Pfam" id="PF03764">
    <property type="entry name" value="EFG_IV"/>
    <property type="match status" value="1"/>
</dbReference>
<dbReference type="Gene3D" id="3.30.70.870">
    <property type="entry name" value="Elongation Factor G (Translational Gtpase), domain 3"/>
    <property type="match status" value="1"/>
</dbReference>
<dbReference type="SUPFAM" id="SSF54211">
    <property type="entry name" value="Ribosomal protein S5 domain 2-like"/>
    <property type="match status" value="1"/>
</dbReference>
<dbReference type="GO" id="GO:0005525">
    <property type="term" value="F:GTP binding"/>
    <property type="evidence" value="ECO:0007669"/>
    <property type="project" value="UniProtKB-KW"/>
</dbReference>
<keyword evidence="1" id="KW-0547">Nucleotide-binding</keyword>
<dbReference type="InterPro" id="IPR020568">
    <property type="entry name" value="Ribosomal_Su5_D2-typ_SF"/>
</dbReference>
<reference evidence="7" key="1">
    <citation type="submission" date="2020-10" db="EMBL/GenBank/DDBJ databases">
        <authorList>
            <person name="Kikuchi T."/>
        </authorList>
    </citation>
    <scope>NUCLEOTIDE SEQUENCE</scope>
    <source>
        <strain evidence="7">NKZ352</strain>
    </source>
</reference>
<dbReference type="InterPro" id="IPR014721">
    <property type="entry name" value="Ribsml_uS5_D2-typ_fold_subgr"/>
</dbReference>
<evidence type="ECO:0000259" key="5">
    <source>
        <dbReference type="SMART" id="SM00838"/>
    </source>
</evidence>
<dbReference type="Pfam" id="PF14492">
    <property type="entry name" value="EFG_III"/>
    <property type="match status" value="1"/>
</dbReference>
<protein>
    <recommendedName>
        <fullName evidence="9">Elongation factor EFG domain-containing protein</fullName>
    </recommendedName>
</protein>
<evidence type="ECO:0000313" key="8">
    <source>
        <dbReference type="Proteomes" id="UP000835052"/>
    </source>
</evidence>
<dbReference type="SMART" id="SM00889">
    <property type="entry name" value="EFG_IV"/>
    <property type="match status" value="1"/>
</dbReference>
<dbReference type="InterPro" id="IPR035647">
    <property type="entry name" value="EFG_III/V"/>
</dbReference>
<dbReference type="Proteomes" id="UP000835052">
    <property type="component" value="Unassembled WGS sequence"/>
</dbReference>
<proteinExistence type="predicted"/>
<sequence length="272" mass="29933">MFLNEDPSLKVRKDKETGQTILETQGELHLEVIKDRLVRGYGLNVFMGSLMVAYREVLSESIENTAKVEEKLSEKGRPQSASVSLRVEPSPQSSKFKKVKVDIDTSTPPIRQDWLKAINEGCRNALHNGPLAGFPVHGIEITLTSFAVSGGRINPALLSACANKCLSEALQKGETVLVEPIMRVEVTVGRGQSTQPIVQELTRRRTLFESCDWSEEETTSVVGLLPLAEMEGLSRAIRTLTSGYGSLNVSVSDYQIVSDSEKDAILKRMRGT</sequence>
<dbReference type="InterPro" id="IPR005517">
    <property type="entry name" value="Transl_elong_EFG/EF2_IV"/>
</dbReference>
<dbReference type="InterPro" id="IPR041095">
    <property type="entry name" value="EFG_II"/>
</dbReference>
<dbReference type="GO" id="GO:0032790">
    <property type="term" value="P:ribosome disassembly"/>
    <property type="evidence" value="ECO:0007669"/>
    <property type="project" value="TreeGrafter"/>
</dbReference>
<feature type="domain" description="Translation elongation factor EFG/EF2" evidence="6">
    <location>
        <begin position="55"/>
        <end position="174"/>
    </location>
</feature>
<gene>
    <name evidence="7" type="ORF">CAUJ_LOCUS3626</name>
</gene>
<evidence type="ECO:0000256" key="3">
    <source>
        <dbReference type="ARBA" id="ARBA00023134"/>
    </source>
</evidence>
<comment type="caution">
    <text evidence="7">The sequence shown here is derived from an EMBL/GenBank/DDBJ whole genome shotgun (WGS) entry which is preliminary data.</text>
</comment>
<keyword evidence="3" id="KW-0342">GTP-binding</keyword>
<evidence type="ECO:0000256" key="1">
    <source>
        <dbReference type="ARBA" id="ARBA00022741"/>
    </source>
</evidence>
<evidence type="ECO:0000313" key="7">
    <source>
        <dbReference type="EMBL" id="CAD6187707.1"/>
    </source>
</evidence>
<dbReference type="PANTHER" id="PTHR43261">
    <property type="entry name" value="TRANSLATION ELONGATION FACTOR G-RELATED"/>
    <property type="match status" value="1"/>
</dbReference>
<accession>A0A8S1GW36</accession>
<dbReference type="SMART" id="SM00838">
    <property type="entry name" value="EFG_C"/>
    <property type="match status" value="1"/>
</dbReference>
<name>A0A8S1GW36_9PELO</name>
<keyword evidence="8" id="KW-1185">Reference proteome</keyword>
<dbReference type="PANTHER" id="PTHR43261:SF1">
    <property type="entry name" value="RIBOSOME-RELEASING FACTOR 2, MITOCHONDRIAL"/>
    <property type="match status" value="1"/>
</dbReference>
<dbReference type="AlphaFoldDB" id="A0A8S1GW36"/>
<dbReference type="EMBL" id="CAJGYM010000007">
    <property type="protein sequence ID" value="CAD6187707.1"/>
    <property type="molecule type" value="Genomic_DNA"/>
</dbReference>